<feature type="transmembrane region" description="Helical" evidence="1">
    <location>
        <begin position="116"/>
        <end position="138"/>
    </location>
</feature>
<protein>
    <submittedName>
        <fullName evidence="2">DUF599 domain-containing protein</fullName>
    </submittedName>
</protein>
<evidence type="ECO:0000313" key="3">
    <source>
        <dbReference type="Proteomes" id="UP000285908"/>
    </source>
</evidence>
<dbReference type="OrthoDB" id="9806874at2"/>
<proteinExistence type="predicted"/>
<keyword evidence="1" id="KW-0812">Transmembrane</keyword>
<dbReference type="AlphaFoldDB" id="A0A438AE19"/>
<gene>
    <name evidence="2" type="ORF">EKE94_16240</name>
</gene>
<dbReference type="Pfam" id="PF04654">
    <property type="entry name" value="DUF599"/>
    <property type="match status" value="1"/>
</dbReference>
<name>A0A438AE19_9RHOB</name>
<feature type="transmembrane region" description="Helical" evidence="1">
    <location>
        <begin position="79"/>
        <end position="104"/>
    </location>
</feature>
<reference evidence="2 3" key="1">
    <citation type="submission" date="2018-11" db="EMBL/GenBank/DDBJ databases">
        <title>Mesobaculum littorinae gen. nov., sp. nov., isolated from Littorina scabra that represents a novel genus of the order Rhodobacteraceae.</title>
        <authorList>
            <person name="Li F."/>
        </authorList>
    </citation>
    <scope>NUCLEOTIDE SEQUENCE [LARGE SCALE GENOMIC DNA]</scope>
    <source>
        <strain evidence="2 3">M0103</strain>
    </source>
</reference>
<dbReference type="EMBL" id="RQXX01000007">
    <property type="protein sequence ID" value="RVV96892.1"/>
    <property type="molecule type" value="Genomic_DNA"/>
</dbReference>
<dbReference type="PANTHER" id="PTHR31168:SF21">
    <property type="entry name" value="EMB|CAB89385.1"/>
    <property type="match status" value="1"/>
</dbReference>
<sequence>MMLLDRFLLLTPLDFAALALLLVASRGIGWWIENPGLARPSVTVLMADYRRAWLREFVTRQPRIFDATILSTLRQGTTFFASTCVIAIGGVMALLGNSEALGVIAEDFTEANVPMVVWEIKLLLVALFLTDGFLKFVWSNRLFGYCAVVMAAVPNDTDDPVAYARAAQAGEINVRAAWNFNRGLRAMYFSLGSAAWLLGPWALIAATCFTCWILWSREFRSRPREILLSAPSPIAEGPQVARK</sequence>
<comment type="caution">
    <text evidence="2">The sequence shown here is derived from an EMBL/GenBank/DDBJ whole genome shotgun (WGS) entry which is preliminary data.</text>
</comment>
<accession>A0A438AE19</accession>
<dbReference type="InterPro" id="IPR006747">
    <property type="entry name" value="DUF599"/>
</dbReference>
<keyword evidence="1" id="KW-1133">Transmembrane helix</keyword>
<dbReference type="PANTHER" id="PTHR31168">
    <property type="entry name" value="OS02G0292800 PROTEIN"/>
    <property type="match status" value="1"/>
</dbReference>
<keyword evidence="1" id="KW-0472">Membrane</keyword>
<organism evidence="2 3">
    <name type="scientific">Mesobaculum littorinae</name>
    <dbReference type="NCBI Taxonomy" id="2486419"/>
    <lineage>
        <taxon>Bacteria</taxon>
        <taxon>Pseudomonadati</taxon>
        <taxon>Pseudomonadota</taxon>
        <taxon>Alphaproteobacteria</taxon>
        <taxon>Rhodobacterales</taxon>
        <taxon>Roseobacteraceae</taxon>
        <taxon>Mesobaculum</taxon>
    </lineage>
</organism>
<keyword evidence="3" id="KW-1185">Reference proteome</keyword>
<evidence type="ECO:0000313" key="2">
    <source>
        <dbReference type="EMBL" id="RVV96892.1"/>
    </source>
</evidence>
<feature type="transmembrane region" description="Helical" evidence="1">
    <location>
        <begin position="194"/>
        <end position="215"/>
    </location>
</feature>
<evidence type="ECO:0000256" key="1">
    <source>
        <dbReference type="SAM" id="Phobius"/>
    </source>
</evidence>
<dbReference type="RefSeq" id="WP_127907686.1">
    <property type="nucleotide sequence ID" value="NZ_RQXX01000007.1"/>
</dbReference>
<dbReference type="Proteomes" id="UP000285908">
    <property type="component" value="Unassembled WGS sequence"/>
</dbReference>